<reference evidence="20 21" key="1">
    <citation type="submission" date="2016-10" db="EMBL/GenBank/DDBJ databases">
        <authorList>
            <person name="de Groot N.N."/>
        </authorList>
    </citation>
    <scope>NUCLEOTIDE SEQUENCE [LARGE SCALE GENOMIC DNA]</scope>
    <source>
        <strain evidence="20 21">DSM 18978</strain>
    </source>
</reference>
<keyword evidence="15" id="KW-0486">Methionine biosynthesis</keyword>
<dbReference type="EC" id="2.1.1.13" evidence="6"/>
<dbReference type="InterPro" id="IPR011005">
    <property type="entry name" value="Dihydropteroate_synth-like_sf"/>
</dbReference>
<dbReference type="SUPFAM" id="SSF52242">
    <property type="entry name" value="Cobalamin (vitamin B12)-binding domain"/>
    <property type="match status" value="1"/>
</dbReference>
<evidence type="ECO:0000256" key="10">
    <source>
        <dbReference type="ARBA" id="ARBA00022628"/>
    </source>
</evidence>
<comment type="pathway">
    <text evidence="4">Amino-acid biosynthesis; L-methionine biosynthesis via de novo pathway; L-methionine from L-homocysteine (MetH route): step 1/1.</text>
</comment>
<comment type="cofactor">
    <cofactor evidence="2">
        <name>Zn(2+)</name>
        <dbReference type="ChEBI" id="CHEBI:29105"/>
    </cofactor>
</comment>
<dbReference type="InterPro" id="IPR003726">
    <property type="entry name" value="HCY_dom"/>
</dbReference>
<dbReference type="Gene3D" id="3.40.50.280">
    <property type="entry name" value="Cobalamin-binding domain"/>
    <property type="match status" value="1"/>
</dbReference>
<evidence type="ECO:0000256" key="17">
    <source>
        <dbReference type="ARBA" id="ARBA00025552"/>
    </source>
</evidence>
<organism evidence="20 21">
    <name type="scientific">Alkaliphilus peptidifermentans DSM 18978</name>
    <dbReference type="NCBI Taxonomy" id="1120976"/>
    <lineage>
        <taxon>Bacteria</taxon>
        <taxon>Bacillati</taxon>
        <taxon>Bacillota</taxon>
        <taxon>Clostridia</taxon>
        <taxon>Peptostreptococcales</taxon>
        <taxon>Natronincolaceae</taxon>
        <taxon>Alkaliphilus</taxon>
    </lineage>
</organism>
<keyword evidence="13" id="KW-0479">Metal-binding</keyword>
<keyword evidence="11 20" id="KW-0808">Transferase</keyword>
<evidence type="ECO:0000256" key="12">
    <source>
        <dbReference type="ARBA" id="ARBA00022691"/>
    </source>
</evidence>
<evidence type="ECO:0000256" key="14">
    <source>
        <dbReference type="ARBA" id="ARBA00022833"/>
    </source>
</evidence>
<dbReference type="Gene3D" id="3.20.20.20">
    <property type="entry name" value="Dihydropteroate synthase-like"/>
    <property type="match status" value="1"/>
</dbReference>
<dbReference type="Pfam" id="PF02310">
    <property type="entry name" value="B12-binding"/>
    <property type="match status" value="1"/>
</dbReference>
<evidence type="ECO:0000256" key="9">
    <source>
        <dbReference type="ARBA" id="ARBA00022605"/>
    </source>
</evidence>
<sequence length="788" mass="86317">MNKKLNFSDWLLFDGAMGTMLQNHGIKFGELPESYNILYPELIEKIHKEYIDAGCDIITTNTFGANSYKLKNYSYSVKEIITSAVRLARKAAKDRFVALDIGPIGQLMQPYGTLTFQEAYDIFAEQVKIGFTEGADVILIETMSDIYEAKAAILAAKENSPLPVFCTMTLQNDGRTLTGTDPLTMVTVLQGLGVDALGINCSLGPKEIIPQLNDILLYSKVPIMVQPNAGLPEIKDSTTIYNVTPYEFASDIKSIAELGATILGGCCGTTPEFISEVRKALDSIRPVSRHVKKITAAASGVKTEIIGEGITIIGERINPTGKKKIKDALKSGNINYLALEAIQQKDAGANIIDINAGIPEIDEEEMMVKITKEIQSLIQLPLQIDSMQPKVIEAAVRIYNGKPIINSVNGKKESMDAIFPIAKKYGALVIGLTLDEKGIPFKAEDRLDVAKKIVDCGESYGIAREDIIIDTLALTASAQQDAVKETIKAIGLIKEELGVKTTLGVSNVSYGLPRRELLNSTFLAMALTAGLDAPIIDPLDEGIKNTISSFNVLWSYDVKAEAYIKSLNDKPTPSWNLDNNIEKSLKQIIITGLKGDVEKKTRELLLNNIKAMEIIDDHLIPALEHVGEEYERGNIFLPQLIQSAEAVNKAFEVIKENLSSGELERKSNKILLATVKGDIHDIGKNIVKVLLENYGFDVIDLGKDVASEDILAMVQKENIKLIGLSALMTTTVKSMEETITALKKYDKECMIMVGGAVLNQDYSKLIGADYYAKDARSGVKIARSFFNM</sequence>
<evidence type="ECO:0000256" key="5">
    <source>
        <dbReference type="ARBA" id="ARBA00010398"/>
    </source>
</evidence>
<evidence type="ECO:0000313" key="20">
    <source>
        <dbReference type="EMBL" id="SCY99187.1"/>
    </source>
</evidence>
<dbReference type="InterPro" id="IPR003759">
    <property type="entry name" value="Cbl-bd_cap"/>
</dbReference>
<evidence type="ECO:0000256" key="15">
    <source>
        <dbReference type="ARBA" id="ARBA00023167"/>
    </source>
</evidence>
<dbReference type="STRING" id="1120976.SAMN03080606_03450"/>
<dbReference type="PIRSF" id="PIRSF037472">
    <property type="entry name" value="DHPS_mtfrase"/>
    <property type="match status" value="1"/>
</dbReference>
<evidence type="ECO:0000256" key="2">
    <source>
        <dbReference type="ARBA" id="ARBA00001947"/>
    </source>
</evidence>
<gene>
    <name evidence="20" type="ORF">SAMN03080606_03450</name>
</gene>
<dbReference type="InterPro" id="IPR036589">
    <property type="entry name" value="HCY_dom_sf"/>
</dbReference>
<dbReference type="SUPFAM" id="SSF82282">
    <property type="entry name" value="Homocysteine S-methyltransferase"/>
    <property type="match status" value="1"/>
</dbReference>
<dbReference type="GO" id="GO:0032259">
    <property type="term" value="P:methylation"/>
    <property type="evidence" value="ECO:0007669"/>
    <property type="project" value="UniProtKB-KW"/>
</dbReference>
<dbReference type="RefSeq" id="WP_091545982.1">
    <property type="nucleotide sequence ID" value="NZ_FMUS01000026.1"/>
</dbReference>
<dbReference type="GO" id="GO:0050667">
    <property type="term" value="P:homocysteine metabolic process"/>
    <property type="evidence" value="ECO:0007669"/>
    <property type="project" value="TreeGrafter"/>
</dbReference>
<dbReference type="EMBL" id="FMUS01000026">
    <property type="protein sequence ID" value="SCY99187.1"/>
    <property type="molecule type" value="Genomic_DNA"/>
</dbReference>
<comment type="catalytic activity">
    <reaction evidence="1">
        <text>(6S)-5-methyl-5,6,7,8-tetrahydrofolate + L-homocysteine = (6S)-5,6,7,8-tetrahydrofolate + L-methionine</text>
        <dbReference type="Rhea" id="RHEA:11172"/>
        <dbReference type="ChEBI" id="CHEBI:18608"/>
        <dbReference type="ChEBI" id="CHEBI:57453"/>
        <dbReference type="ChEBI" id="CHEBI:57844"/>
        <dbReference type="ChEBI" id="CHEBI:58199"/>
        <dbReference type="EC" id="2.1.1.13"/>
    </reaction>
</comment>
<dbReference type="Gene3D" id="3.20.20.330">
    <property type="entry name" value="Homocysteine-binding-like domain"/>
    <property type="match status" value="1"/>
</dbReference>
<dbReference type="Pfam" id="PF02607">
    <property type="entry name" value="B12-binding_2"/>
    <property type="match status" value="1"/>
</dbReference>
<keyword evidence="12" id="KW-0949">S-adenosyl-L-methionine</keyword>
<evidence type="ECO:0000256" key="3">
    <source>
        <dbReference type="ARBA" id="ARBA00001956"/>
    </source>
</evidence>
<comment type="similarity">
    <text evidence="5">Belongs to the vitamin-B12 dependent methionine synthase family.</text>
</comment>
<name>A0A1G5KF21_9FIRM</name>
<evidence type="ECO:0000256" key="7">
    <source>
        <dbReference type="ARBA" id="ARBA00013998"/>
    </source>
</evidence>
<dbReference type="SUPFAM" id="SSF47644">
    <property type="entry name" value="Methionine synthase domain"/>
    <property type="match status" value="1"/>
</dbReference>
<evidence type="ECO:0000256" key="1">
    <source>
        <dbReference type="ARBA" id="ARBA00001700"/>
    </source>
</evidence>
<protein>
    <recommendedName>
        <fullName evidence="7">Methionine synthase</fullName>
        <ecNumber evidence="6">2.1.1.13</ecNumber>
    </recommendedName>
    <alternativeName>
        <fullName evidence="18">5-methyltetrahydrofolate--homocysteine methyltransferase</fullName>
    </alternativeName>
</protein>
<dbReference type="SUPFAM" id="SSF51717">
    <property type="entry name" value="Dihydropteroate synthetase-like"/>
    <property type="match status" value="1"/>
</dbReference>
<evidence type="ECO:0000313" key="21">
    <source>
        <dbReference type="Proteomes" id="UP000198636"/>
    </source>
</evidence>
<keyword evidence="10" id="KW-0846">Cobalamin</keyword>
<dbReference type="InterPro" id="IPR000489">
    <property type="entry name" value="Pterin-binding_dom"/>
</dbReference>
<dbReference type="GO" id="GO:0031419">
    <property type="term" value="F:cobalamin binding"/>
    <property type="evidence" value="ECO:0007669"/>
    <property type="project" value="UniProtKB-KW"/>
</dbReference>
<keyword evidence="16" id="KW-0170">Cobalt</keyword>
<evidence type="ECO:0000256" key="18">
    <source>
        <dbReference type="ARBA" id="ARBA00031040"/>
    </source>
</evidence>
<dbReference type="Gene3D" id="1.10.1240.10">
    <property type="entry name" value="Methionine synthase domain"/>
    <property type="match status" value="1"/>
</dbReference>
<accession>A0A1G5KF21</accession>
<keyword evidence="21" id="KW-1185">Reference proteome</keyword>
<dbReference type="Proteomes" id="UP000198636">
    <property type="component" value="Unassembled WGS sequence"/>
</dbReference>
<keyword evidence="14" id="KW-0862">Zinc</keyword>
<comment type="function">
    <text evidence="17">Catalyzes the transfer of a methyl group from methyl-cobalamin to homocysteine, yielding enzyme-bound cob(I)alamin and methionine. Subsequently, remethylates the cofactor using methyltetrahydrofolate.</text>
</comment>
<evidence type="ECO:0000256" key="13">
    <source>
        <dbReference type="ARBA" id="ARBA00022723"/>
    </source>
</evidence>
<dbReference type="Pfam" id="PF00809">
    <property type="entry name" value="Pterin_bind"/>
    <property type="match status" value="1"/>
</dbReference>
<dbReference type="GO" id="GO:0046653">
    <property type="term" value="P:tetrahydrofolate metabolic process"/>
    <property type="evidence" value="ECO:0007669"/>
    <property type="project" value="TreeGrafter"/>
</dbReference>
<proteinExistence type="inferred from homology"/>
<comment type="cofactor">
    <cofactor evidence="3">
        <name>methylcob(III)alamin</name>
        <dbReference type="ChEBI" id="CHEBI:28115"/>
    </cofactor>
</comment>
<evidence type="ECO:0000256" key="4">
    <source>
        <dbReference type="ARBA" id="ARBA00005178"/>
    </source>
</evidence>
<dbReference type="InterPro" id="IPR017215">
    <property type="entry name" value="MetH_bac"/>
</dbReference>
<dbReference type="AlphaFoldDB" id="A0A1G5KF21"/>
<dbReference type="UniPathway" id="UPA00051">
    <property type="reaction ID" value="UER00081"/>
</dbReference>
<dbReference type="OrthoDB" id="9803687at2"/>
<feature type="domain" description="B12-binding N-terminal" evidence="19">
    <location>
        <begin position="579"/>
        <end position="662"/>
    </location>
</feature>
<dbReference type="GO" id="GO:0046872">
    <property type="term" value="F:metal ion binding"/>
    <property type="evidence" value="ECO:0007669"/>
    <property type="project" value="UniProtKB-KW"/>
</dbReference>
<dbReference type="InterPro" id="IPR050554">
    <property type="entry name" value="Met_Synthase/Corrinoid"/>
</dbReference>
<evidence type="ECO:0000256" key="8">
    <source>
        <dbReference type="ARBA" id="ARBA00022603"/>
    </source>
</evidence>
<dbReference type="Pfam" id="PF02574">
    <property type="entry name" value="S-methyl_trans"/>
    <property type="match status" value="1"/>
</dbReference>
<evidence type="ECO:0000256" key="6">
    <source>
        <dbReference type="ARBA" id="ARBA00012032"/>
    </source>
</evidence>
<keyword evidence="8 20" id="KW-0489">Methyltransferase</keyword>
<evidence type="ECO:0000256" key="11">
    <source>
        <dbReference type="ARBA" id="ARBA00022679"/>
    </source>
</evidence>
<dbReference type="SMART" id="SM01018">
    <property type="entry name" value="B12-binding_2"/>
    <property type="match status" value="1"/>
</dbReference>
<dbReference type="GO" id="GO:0008705">
    <property type="term" value="F:methionine synthase activity"/>
    <property type="evidence" value="ECO:0007669"/>
    <property type="project" value="UniProtKB-EC"/>
</dbReference>
<dbReference type="PANTHER" id="PTHR45833">
    <property type="entry name" value="METHIONINE SYNTHASE"/>
    <property type="match status" value="1"/>
</dbReference>
<dbReference type="InterPro" id="IPR036724">
    <property type="entry name" value="Cobalamin-bd_sf"/>
</dbReference>
<evidence type="ECO:0000259" key="19">
    <source>
        <dbReference type="SMART" id="SM01018"/>
    </source>
</evidence>
<dbReference type="GO" id="GO:0005829">
    <property type="term" value="C:cytosol"/>
    <property type="evidence" value="ECO:0007669"/>
    <property type="project" value="TreeGrafter"/>
</dbReference>
<dbReference type="PANTHER" id="PTHR45833:SF1">
    <property type="entry name" value="METHIONINE SYNTHASE"/>
    <property type="match status" value="1"/>
</dbReference>
<evidence type="ECO:0000256" key="16">
    <source>
        <dbReference type="ARBA" id="ARBA00023285"/>
    </source>
</evidence>
<keyword evidence="9" id="KW-0028">Amino-acid biosynthesis</keyword>
<dbReference type="InterPro" id="IPR006158">
    <property type="entry name" value="Cobalamin-bd"/>
</dbReference>
<dbReference type="InterPro" id="IPR036594">
    <property type="entry name" value="Meth_synthase_dom"/>
</dbReference>
<dbReference type="NCBIfam" id="NF005719">
    <property type="entry name" value="PRK07535.1"/>
    <property type="match status" value="1"/>
</dbReference>